<dbReference type="RefSeq" id="WP_188321144.1">
    <property type="nucleotide sequence ID" value="NZ_CP060203.1"/>
</dbReference>
<dbReference type="Proteomes" id="UP000516438">
    <property type="component" value="Chromosome"/>
</dbReference>
<sequence length="381" mass="43174">MDDVANGFNRKKIFALENKMRFTVIINSLGIGGAEKLVADSFPLFKDEFPEAKLVVLKKTDSFLVKKLISYQSPLKFLTTGSVYNPLLIFKLIPILKKSEVVHLHLFPTLYWVVLASLFVKKKPVLIYTEHNTHNKRRDSKFFQKVDRWIYKRLDHIVSIAEEVDVNIKNHLQNKYNDKILLIHNGVDLDAIYKAEPLPKENLGVQEDDIILLQVSSFRWQKDHATLIKAMSLLPQKYKLLLAGEGPLKEEMRLLAEKLGVAEKVSFLGNRADVPELLKTADVVVLSSKHEGLSLSSVEAMASGKPFIASDVPGLREIVKDYGVVFEQGNAEELAKIILNLTNDSIYSQSVTERCMSRAQEFGIGKMTQLYIDLYKSAVQK</sequence>
<reference evidence="3 4" key="1">
    <citation type="submission" date="2020-07" db="EMBL/GenBank/DDBJ databases">
        <title>Complete genome and description of Chryseobacterium manosquense strain Marseille-Q2069 sp. nov.</title>
        <authorList>
            <person name="Boxberger M."/>
        </authorList>
    </citation>
    <scope>NUCLEOTIDE SEQUENCE [LARGE SCALE GENOMIC DNA]</scope>
    <source>
        <strain evidence="3 4">Marseille-Q2069</strain>
    </source>
</reference>
<protein>
    <submittedName>
        <fullName evidence="3">Glycosyltransferase</fullName>
    </submittedName>
</protein>
<accession>A0A7H1DWD9</accession>
<dbReference type="SUPFAM" id="SSF53756">
    <property type="entry name" value="UDP-Glycosyltransferase/glycogen phosphorylase"/>
    <property type="match status" value="1"/>
</dbReference>
<dbReference type="EMBL" id="CP060203">
    <property type="protein sequence ID" value="QNS41297.1"/>
    <property type="molecule type" value="Genomic_DNA"/>
</dbReference>
<evidence type="ECO:0000313" key="4">
    <source>
        <dbReference type="Proteomes" id="UP000516438"/>
    </source>
</evidence>
<evidence type="ECO:0000259" key="2">
    <source>
        <dbReference type="Pfam" id="PF13439"/>
    </source>
</evidence>
<proteinExistence type="predicted"/>
<name>A0A7H1DWD9_9FLAO</name>
<evidence type="ECO:0000259" key="1">
    <source>
        <dbReference type="Pfam" id="PF00534"/>
    </source>
</evidence>
<dbReference type="InterPro" id="IPR028098">
    <property type="entry name" value="Glyco_trans_4-like_N"/>
</dbReference>
<dbReference type="Pfam" id="PF00534">
    <property type="entry name" value="Glycos_transf_1"/>
    <property type="match status" value="1"/>
</dbReference>
<dbReference type="AlphaFoldDB" id="A0A7H1DWD9"/>
<dbReference type="PANTHER" id="PTHR12526:SF630">
    <property type="entry name" value="GLYCOSYLTRANSFERASE"/>
    <property type="match status" value="1"/>
</dbReference>
<dbReference type="InterPro" id="IPR001296">
    <property type="entry name" value="Glyco_trans_1"/>
</dbReference>
<dbReference type="PANTHER" id="PTHR12526">
    <property type="entry name" value="GLYCOSYLTRANSFERASE"/>
    <property type="match status" value="1"/>
</dbReference>
<dbReference type="Pfam" id="PF13439">
    <property type="entry name" value="Glyco_transf_4"/>
    <property type="match status" value="1"/>
</dbReference>
<dbReference type="KEGG" id="cmaq:H0S70_13385"/>
<feature type="domain" description="Glycosyl transferase family 1" evidence="1">
    <location>
        <begin position="201"/>
        <end position="352"/>
    </location>
</feature>
<feature type="domain" description="Glycosyltransferase subfamily 4-like N-terminal" evidence="2">
    <location>
        <begin position="73"/>
        <end position="190"/>
    </location>
</feature>
<evidence type="ECO:0000313" key="3">
    <source>
        <dbReference type="EMBL" id="QNS41297.1"/>
    </source>
</evidence>
<organism evidence="3 4">
    <name type="scientific">Chryseobacterium manosquense</name>
    <dbReference type="NCBI Taxonomy" id="2754694"/>
    <lineage>
        <taxon>Bacteria</taxon>
        <taxon>Pseudomonadati</taxon>
        <taxon>Bacteroidota</taxon>
        <taxon>Flavobacteriia</taxon>
        <taxon>Flavobacteriales</taxon>
        <taxon>Weeksellaceae</taxon>
        <taxon>Chryseobacterium group</taxon>
        <taxon>Chryseobacterium</taxon>
    </lineage>
</organism>
<keyword evidence="4" id="KW-1185">Reference proteome</keyword>
<dbReference type="Gene3D" id="3.40.50.2000">
    <property type="entry name" value="Glycogen Phosphorylase B"/>
    <property type="match status" value="2"/>
</dbReference>
<dbReference type="GO" id="GO:0016757">
    <property type="term" value="F:glycosyltransferase activity"/>
    <property type="evidence" value="ECO:0007669"/>
    <property type="project" value="InterPro"/>
</dbReference>
<keyword evidence="3" id="KW-0808">Transferase</keyword>
<gene>
    <name evidence="3" type="ORF">H0S70_13385</name>
</gene>